<evidence type="ECO:0000313" key="1">
    <source>
        <dbReference type="EMBL" id="ACT16866.1"/>
    </source>
</evidence>
<dbReference type="EMBL" id="CP001661">
    <property type="protein sequence ID" value="ACT16866.1"/>
    <property type="molecule type" value="Genomic_DNA"/>
</dbReference>
<sequence length="700" mass="78490">MTLSEYCEYISNPLAEAKARVVIVPPGESWTALRRFCQDRGDIVMRLSDFVQEDAWLPMPDEVFGRVRNAMTAQEVRGTAVVLLGMSGYLALLTDENKRAAIVALREWVDGTSERHSVCFLRSDDGTDLLLKNVFANPRYRQGKQLIEISGDAAPRVAGRTEVMLVGDDLAPFVPDACDTFQKYLRYTEEQPSDSFIRRIVVTSEGRELAGLSAEVRQVVCLRDFARVFYGVEDLGLTEDALWWMCERGKEGAGKTLLDTLKALFFSGSGVTKCVLRVFDEQRGAEREALLWLVKHIAYKGSYLERVVRHEGVHVSNFRSAYVTGALEWLDESLVHAGERRDAIREADVSRSDADIRQFIARCAGESTSRVAPWLNCRTDAERAELLRRCSVDNIVSNVVKEVYPETAMYLSTDIVFGNVALEGYFKEYRELKMADRVTPTFYEKAREAVPPSSVKSRDAIVQRYASDNGCALLVVDAMGAEWLPMLVTIARQRNIGVDSIDVCKVHLPTSTRFNNIHWPNALRRLPDIKRFDNIAHNGAEAHEPRRVEENLAAALDVIGSEVLPRVAEGLTKFERVLVTADHGSSRLAVLAWQAEPRLARTLVCEAGTDVADWRYRERAAQGACPPELEETLDGRYWVMRGYDRLPKRGGGQGFELHGGAALEERLVPVVIFSQTGQFLAKAKTDGKRAQIVEKDDFDL</sequence>
<protein>
    <recommendedName>
        <fullName evidence="2">BREX-4 system phosphatase PglZ</fullName>
    </recommendedName>
</protein>
<reference evidence="1" key="1">
    <citation type="submission" date="2009-07" db="EMBL/GenBank/DDBJ databases">
        <title>Complete sequence of Geobacter sp. M21.</title>
        <authorList>
            <consortium name="US DOE Joint Genome Institute"/>
            <person name="Lucas S."/>
            <person name="Copeland A."/>
            <person name="Lapidus A."/>
            <person name="Glavina del Rio T."/>
            <person name="Dalin E."/>
            <person name="Tice H."/>
            <person name="Bruce D."/>
            <person name="Goodwin L."/>
            <person name="Pitluck S."/>
            <person name="Saunders E."/>
            <person name="Brettin T."/>
            <person name="Detter J.C."/>
            <person name="Han C."/>
            <person name="Larimer F."/>
            <person name="Land M."/>
            <person name="Hauser L."/>
            <person name="Kyrpides N."/>
            <person name="Ovchinnikova G."/>
            <person name="Lovley D."/>
        </authorList>
    </citation>
    <scope>NUCLEOTIDE SEQUENCE [LARGE SCALE GENOMIC DNA]</scope>
    <source>
        <strain evidence="1">M21</strain>
    </source>
</reference>
<name>C6E126_GEOSM</name>
<dbReference type="HOGENOM" id="CLU_401020_0_0_7"/>
<gene>
    <name evidence="1" type="ordered locus">GM21_0792</name>
</gene>
<evidence type="ECO:0008006" key="2">
    <source>
        <dbReference type="Google" id="ProtNLM"/>
    </source>
</evidence>
<accession>C6E126</accession>
<organism evidence="1">
    <name type="scientific">Geobacter sp. (strain M21)</name>
    <dbReference type="NCBI Taxonomy" id="443144"/>
    <lineage>
        <taxon>Bacteria</taxon>
        <taxon>Pseudomonadati</taxon>
        <taxon>Thermodesulfobacteriota</taxon>
        <taxon>Desulfuromonadia</taxon>
        <taxon>Geobacterales</taxon>
        <taxon>Geobacteraceae</taxon>
        <taxon>Geobacter</taxon>
    </lineage>
</organism>
<dbReference type="KEGG" id="gem:GM21_0792"/>
<dbReference type="OrthoDB" id="2015940at2"/>
<dbReference type="STRING" id="443144.GM21_0792"/>
<dbReference type="eggNOG" id="ENOG502ZBA0">
    <property type="taxonomic scope" value="Bacteria"/>
</dbReference>
<dbReference type="AlphaFoldDB" id="C6E126"/>
<proteinExistence type="predicted"/>
<dbReference type="NCBIfam" id="NF033445">
    <property type="entry name" value="BREX_PglZ_4"/>
    <property type="match status" value="1"/>
</dbReference>